<dbReference type="Pfam" id="PF00308">
    <property type="entry name" value="Bac_DnaA"/>
    <property type="match status" value="1"/>
</dbReference>
<reference evidence="4 5" key="1">
    <citation type="submission" date="2020-08" db="EMBL/GenBank/DDBJ databases">
        <title>Genomic Encyclopedia of Type Strains, Phase IV (KMG-IV): sequencing the most valuable type-strain genomes for metagenomic binning, comparative biology and taxonomic classification.</title>
        <authorList>
            <person name="Goeker M."/>
        </authorList>
    </citation>
    <scope>NUCLEOTIDE SEQUENCE [LARGE SCALE GENOMIC DNA]</scope>
    <source>
        <strain evidence="4 5">DSM 22368</strain>
    </source>
</reference>
<dbReference type="PANTHER" id="PTHR30050">
    <property type="entry name" value="CHROMOSOMAL REPLICATION INITIATOR PROTEIN DNAA"/>
    <property type="match status" value="1"/>
</dbReference>
<evidence type="ECO:0000259" key="2">
    <source>
        <dbReference type="Pfam" id="PF00308"/>
    </source>
</evidence>
<dbReference type="Pfam" id="PF22688">
    <property type="entry name" value="Hda_lid"/>
    <property type="match status" value="1"/>
</dbReference>
<dbReference type="RefSeq" id="WP_166846587.1">
    <property type="nucleotide sequence ID" value="NZ_JAAONY010000002.1"/>
</dbReference>
<evidence type="ECO:0000313" key="5">
    <source>
        <dbReference type="Proteomes" id="UP000528457"/>
    </source>
</evidence>
<evidence type="ECO:0000313" key="4">
    <source>
        <dbReference type="EMBL" id="MBB6522165.1"/>
    </source>
</evidence>
<dbReference type="FunCoup" id="A0A7X0MWG9">
    <property type="interactions" value="102"/>
</dbReference>
<keyword evidence="5" id="KW-1185">Reference proteome</keyword>
<dbReference type="InterPro" id="IPR027417">
    <property type="entry name" value="P-loop_NTPase"/>
</dbReference>
<dbReference type="InterPro" id="IPR020591">
    <property type="entry name" value="Chromosome_initiator_DnaA-like"/>
</dbReference>
<proteinExistence type="inferred from homology"/>
<feature type="domain" description="Chromosomal replication initiator protein DnaA ATPAse" evidence="2">
    <location>
        <begin position="17"/>
        <end position="164"/>
    </location>
</feature>
<dbReference type="PANTHER" id="PTHR30050:SF5">
    <property type="entry name" value="DNAA REGULATORY INACTIVATOR HDA"/>
    <property type="match status" value="1"/>
</dbReference>
<gene>
    <name evidence="4" type="ORF">HNR48_002450</name>
</gene>
<evidence type="ECO:0000256" key="1">
    <source>
        <dbReference type="RuleBase" id="RU004227"/>
    </source>
</evidence>
<dbReference type="SUPFAM" id="SSF52540">
    <property type="entry name" value="P-loop containing nucleoside triphosphate hydrolases"/>
    <property type="match status" value="1"/>
</dbReference>
<accession>A0A7X0MWG9</accession>
<dbReference type="NCBIfam" id="TIGR03420">
    <property type="entry name" value="DnaA_homol_Hda"/>
    <property type="match status" value="1"/>
</dbReference>
<dbReference type="PRINTS" id="PR00051">
    <property type="entry name" value="DNAA"/>
</dbReference>
<evidence type="ECO:0000259" key="3">
    <source>
        <dbReference type="Pfam" id="PF22688"/>
    </source>
</evidence>
<dbReference type="InterPro" id="IPR055199">
    <property type="entry name" value="Hda_lid"/>
</dbReference>
<organism evidence="4 5">
    <name type="scientific">Pseudoteredinibacter isoporae</name>
    <dbReference type="NCBI Taxonomy" id="570281"/>
    <lineage>
        <taxon>Bacteria</taxon>
        <taxon>Pseudomonadati</taxon>
        <taxon>Pseudomonadota</taxon>
        <taxon>Gammaproteobacteria</taxon>
        <taxon>Cellvibrionales</taxon>
        <taxon>Cellvibrionaceae</taxon>
        <taxon>Pseudoteredinibacter</taxon>
    </lineage>
</organism>
<dbReference type="EMBL" id="JACHHT010000002">
    <property type="protein sequence ID" value="MBB6522165.1"/>
    <property type="molecule type" value="Genomic_DNA"/>
</dbReference>
<dbReference type="InParanoid" id="A0A7X0MWG9"/>
<sequence length="238" mass="26150">MEHSQPQQLSLGVALADDATFENFYTQEGSAAAQAVHALQHFMQSPTEHGFFLWGASGSGLSHLLQASCHLANQQQLSAQYLPLSELVGFAPDALLEGMDGFDLLCLDGLQHIAGKADWEQALFNCFNRSKDSGRKILFSANANPTELNINLPDLASRLSWGLSFQVPLMGDAEKQQALTLRAKARGLELSDEVAQFILHRAPRHIAELFEILDRLDNASLAEQRKLTIPFVKQVLGL</sequence>
<protein>
    <submittedName>
        <fullName evidence="4">DnaA family protein</fullName>
    </submittedName>
</protein>
<dbReference type="InterPro" id="IPR013317">
    <property type="entry name" value="DnaA_dom"/>
</dbReference>
<dbReference type="Proteomes" id="UP000528457">
    <property type="component" value="Unassembled WGS sequence"/>
</dbReference>
<dbReference type="InterPro" id="IPR017788">
    <property type="entry name" value="Hda"/>
</dbReference>
<keyword evidence="1" id="KW-0235">DNA replication</keyword>
<dbReference type="Gene3D" id="3.40.50.300">
    <property type="entry name" value="P-loop containing nucleotide triphosphate hydrolases"/>
    <property type="match status" value="1"/>
</dbReference>
<comment type="similarity">
    <text evidence="1">Belongs to the DnaA family.</text>
</comment>
<feature type="domain" description="Hda lid" evidence="3">
    <location>
        <begin position="172"/>
        <end position="236"/>
    </location>
</feature>
<dbReference type="AlphaFoldDB" id="A0A7X0MWG9"/>
<dbReference type="Gene3D" id="1.10.8.60">
    <property type="match status" value="1"/>
</dbReference>
<dbReference type="GO" id="GO:0006270">
    <property type="term" value="P:DNA replication initiation"/>
    <property type="evidence" value="ECO:0007669"/>
    <property type="project" value="TreeGrafter"/>
</dbReference>
<dbReference type="GO" id="GO:0032297">
    <property type="term" value="P:negative regulation of DNA-templated DNA replication initiation"/>
    <property type="evidence" value="ECO:0007669"/>
    <property type="project" value="InterPro"/>
</dbReference>
<comment type="caution">
    <text evidence="4">The sequence shown here is derived from an EMBL/GenBank/DDBJ whole genome shotgun (WGS) entry which is preliminary data.</text>
</comment>
<name>A0A7X0MWG9_9GAMM</name>